<protein>
    <submittedName>
        <fullName evidence="2">Putative transmembrane protein</fullName>
    </submittedName>
</protein>
<organism evidence="2 3">
    <name type="scientific">Toxoplasma gondii MAS</name>
    <dbReference type="NCBI Taxonomy" id="943118"/>
    <lineage>
        <taxon>Eukaryota</taxon>
        <taxon>Sar</taxon>
        <taxon>Alveolata</taxon>
        <taxon>Apicomplexa</taxon>
        <taxon>Conoidasida</taxon>
        <taxon>Coccidia</taxon>
        <taxon>Eucoccidiorida</taxon>
        <taxon>Eimeriorina</taxon>
        <taxon>Sarcocystidae</taxon>
        <taxon>Toxoplasma</taxon>
    </lineage>
</organism>
<feature type="transmembrane region" description="Helical" evidence="1">
    <location>
        <begin position="80"/>
        <end position="102"/>
    </location>
</feature>
<accession>A0A086QMT7</accession>
<gene>
    <name evidence="2" type="ORF">TGMAS_237120</name>
</gene>
<name>A0A086QMT7_TOXGO</name>
<dbReference type="AlphaFoldDB" id="A0A086QMT7"/>
<keyword evidence="1" id="KW-1133">Transmembrane helix</keyword>
<proteinExistence type="predicted"/>
<keyword evidence="1" id="KW-0472">Membrane</keyword>
<sequence length="123" mass="13609">MIDGSDAKCESSEIKGGSERFRTIFPARFLRDFHHPPGILKTATCAGLQHSTTLRLFHIGYVPGAILGLLLSLVSTTRPVYYSDAITASTIVRAVTISRVLFQQTAATNRCRTIEKDIMMKHN</sequence>
<dbReference type="EMBL" id="AEXC02001328">
    <property type="protein sequence ID" value="KFH13919.1"/>
    <property type="molecule type" value="Genomic_DNA"/>
</dbReference>
<reference evidence="2 3" key="1">
    <citation type="submission" date="2014-04" db="EMBL/GenBank/DDBJ databases">
        <authorList>
            <person name="Sibley D."/>
            <person name="Venepally P."/>
            <person name="Karamycheva S."/>
            <person name="Hadjithomas M."/>
            <person name="Khan A."/>
            <person name="Brunk B."/>
            <person name="Roos D."/>
            <person name="Caler E."/>
            <person name="Lorenzi H."/>
        </authorList>
    </citation>
    <scope>NUCLEOTIDE SEQUENCE [LARGE SCALE GENOMIC DNA]</scope>
    <source>
        <strain evidence="2 3">MAS</strain>
    </source>
</reference>
<feature type="transmembrane region" description="Helical" evidence="1">
    <location>
        <begin position="56"/>
        <end position="74"/>
    </location>
</feature>
<dbReference type="Proteomes" id="UP000028821">
    <property type="component" value="Unassembled WGS sequence"/>
</dbReference>
<keyword evidence="1 2" id="KW-0812">Transmembrane</keyword>
<comment type="caution">
    <text evidence="2">The sequence shown here is derived from an EMBL/GenBank/DDBJ whole genome shotgun (WGS) entry which is preliminary data.</text>
</comment>
<evidence type="ECO:0000313" key="2">
    <source>
        <dbReference type="EMBL" id="KFH13919.1"/>
    </source>
</evidence>
<dbReference type="VEuPathDB" id="ToxoDB:TGMAS_237120"/>
<evidence type="ECO:0000313" key="3">
    <source>
        <dbReference type="Proteomes" id="UP000028821"/>
    </source>
</evidence>
<evidence type="ECO:0000256" key="1">
    <source>
        <dbReference type="SAM" id="Phobius"/>
    </source>
</evidence>